<accession>A0ABQ5F5K3</accession>
<protein>
    <submittedName>
        <fullName evidence="1">Reverse transcriptase domain-containing protein</fullName>
    </submittedName>
</protein>
<gene>
    <name evidence="1" type="ORF">Tco_1001936</name>
</gene>
<organism evidence="1 2">
    <name type="scientific">Tanacetum coccineum</name>
    <dbReference type="NCBI Taxonomy" id="301880"/>
    <lineage>
        <taxon>Eukaryota</taxon>
        <taxon>Viridiplantae</taxon>
        <taxon>Streptophyta</taxon>
        <taxon>Embryophyta</taxon>
        <taxon>Tracheophyta</taxon>
        <taxon>Spermatophyta</taxon>
        <taxon>Magnoliopsida</taxon>
        <taxon>eudicotyledons</taxon>
        <taxon>Gunneridae</taxon>
        <taxon>Pentapetalae</taxon>
        <taxon>asterids</taxon>
        <taxon>campanulids</taxon>
        <taxon>Asterales</taxon>
        <taxon>Asteraceae</taxon>
        <taxon>Asteroideae</taxon>
        <taxon>Anthemideae</taxon>
        <taxon>Anthemidinae</taxon>
        <taxon>Tanacetum</taxon>
    </lineage>
</organism>
<dbReference type="EMBL" id="BQNB010017016">
    <property type="protein sequence ID" value="GJT58403.1"/>
    <property type="molecule type" value="Genomic_DNA"/>
</dbReference>
<dbReference type="Gene3D" id="3.30.420.10">
    <property type="entry name" value="Ribonuclease H-like superfamily/Ribonuclease H"/>
    <property type="match status" value="1"/>
</dbReference>
<dbReference type="GO" id="GO:0003964">
    <property type="term" value="F:RNA-directed DNA polymerase activity"/>
    <property type="evidence" value="ECO:0007669"/>
    <property type="project" value="UniProtKB-KW"/>
</dbReference>
<reference evidence="1" key="2">
    <citation type="submission" date="2022-01" db="EMBL/GenBank/DDBJ databases">
        <authorList>
            <person name="Yamashiro T."/>
            <person name="Shiraishi A."/>
            <person name="Satake H."/>
            <person name="Nakayama K."/>
        </authorList>
    </citation>
    <scope>NUCLEOTIDE SEQUENCE</scope>
</reference>
<keyword evidence="1" id="KW-0695">RNA-directed DNA polymerase</keyword>
<proteinExistence type="predicted"/>
<dbReference type="Proteomes" id="UP001151760">
    <property type="component" value="Unassembled WGS sequence"/>
</dbReference>
<dbReference type="InterPro" id="IPR012337">
    <property type="entry name" value="RNaseH-like_sf"/>
</dbReference>
<reference evidence="1" key="1">
    <citation type="journal article" date="2022" name="Int. J. Mol. Sci.">
        <title>Draft Genome of Tanacetum Coccineum: Genomic Comparison of Closely Related Tanacetum-Family Plants.</title>
        <authorList>
            <person name="Yamashiro T."/>
            <person name="Shiraishi A."/>
            <person name="Nakayama K."/>
            <person name="Satake H."/>
        </authorList>
    </citation>
    <scope>NUCLEOTIDE SEQUENCE</scope>
</reference>
<dbReference type="SUPFAM" id="SSF53098">
    <property type="entry name" value="Ribonuclease H-like"/>
    <property type="match status" value="1"/>
</dbReference>
<dbReference type="PANTHER" id="PTHR45835:SF99">
    <property type="entry name" value="CHROMO DOMAIN-CONTAINING PROTEIN-RELATED"/>
    <property type="match status" value="1"/>
</dbReference>
<sequence>MSTAYHPEMDGQSEMTIQTLEDMLRACVIDFGNGWIKHLPLVEFSYNNSYHASIKAAPFKALYGRKCRSPVCWAEVNEARGAKDTLGIPFWGVMAAPTVPVSAEENLRDPIDIRVDIIHPYPVATVAFPAAVVEELTALRFRVDIAEAENASLRARIKTTKAIGKITHNRERQACEKMEHQLGLIQEELESLKRSRLP</sequence>
<dbReference type="InterPro" id="IPR036397">
    <property type="entry name" value="RNaseH_sf"/>
</dbReference>
<dbReference type="PANTHER" id="PTHR45835">
    <property type="entry name" value="YALI0A06105P"/>
    <property type="match status" value="1"/>
</dbReference>
<evidence type="ECO:0000313" key="1">
    <source>
        <dbReference type="EMBL" id="GJT58403.1"/>
    </source>
</evidence>
<keyword evidence="1" id="KW-0808">Transferase</keyword>
<comment type="caution">
    <text evidence="1">The sequence shown here is derived from an EMBL/GenBank/DDBJ whole genome shotgun (WGS) entry which is preliminary data.</text>
</comment>
<keyword evidence="2" id="KW-1185">Reference proteome</keyword>
<name>A0ABQ5F5K3_9ASTR</name>
<evidence type="ECO:0000313" key="2">
    <source>
        <dbReference type="Proteomes" id="UP001151760"/>
    </source>
</evidence>
<keyword evidence="1" id="KW-0548">Nucleotidyltransferase</keyword>